<keyword evidence="7" id="KW-1185">Reference proteome</keyword>
<keyword evidence="1" id="KW-0805">Transcription regulation</keyword>
<accession>A0A1H7UK40</accession>
<dbReference type="SMART" id="SM00895">
    <property type="entry name" value="FCD"/>
    <property type="match status" value="1"/>
</dbReference>
<feature type="domain" description="HTH gntR-type" evidence="5">
    <location>
        <begin position="7"/>
        <end position="74"/>
    </location>
</feature>
<dbReference type="PRINTS" id="PR00035">
    <property type="entry name" value="HTHGNTR"/>
</dbReference>
<dbReference type="SMART" id="SM00345">
    <property type="entry name" value="HTH_GNTR"/>
    <property type="match status" value="1"/>
</dbReference>
<feature type="region of interest" description="Disordered" evidence="4">
    <location>
        <begin position="213"/>
        <end position="237"/>
    </location>
</feature>
<evidence type="ECO:0000256" key="4">
    <source>
        <dbReference type="SAM" id="MobiDB-lite"/>
    </source>
</evidence>
<dbReference type="EMBL" id="FOAN01000006">
    <property type="protein sequence ID" value="SEL97189.1"/>
    <property type="molecule type" value="Genomic_DNA"/>
</dbReference>
<protein>
    <submittedName>
        <fullName evidence="6">DNA-binding transcriptional regulator, GntR family</fullName>
    </submittedName>
</protein>
<evidence type="ECO:0000256" key="2">
    <source>
        <dbReference type="ARBA" id="ARBA00023125"/>
    </source>
</evidence>
<dbReference type="Pfam" id="PF00392">
    <property type="entry name" value="GntR"/>
    <property type="match status" value="1"/>
</dbReference>
<dbReference type="SUPFAM" id="SSF48008">
    <property type="entry name" value="GntR ligand-binding domain-like"/>
    <property type="match status" value="1"/>
</dbReference>
<proteinExistence type="predicted"/>
<dbReference type="InterPro" id="IPR036388">
    <property type="entry name" value="WH-like_DNA-bd_sf"/>
</dbReference>
<keyword evidence="3" id="KW-0804">Transcription</keyword>
<reference evidence="7" key="1">
    <citation type="submission" date="2016-10" db="EMBL/GenBank/DDBJ databases">
        <authorList>
            <person name="Varghese N."/>
            <person name="Submissions S."/>
        </authorList>
    </citation>
    <scope>NUCLEOTIDE SEQUENCE [LARGE SCALE GENOMIC DNA]</scope>
    <source>
        <strain evidence="7">LMG 26383,CCUG 61248,R- 45681</strain>
    </source>
</reference>
<dbReference type="PANTHER" id="PTHR43537">
    <property type="entry name" value="TRANSCRIPTIONAL REGULATOR, GNTR FAMILY"/>
    <property type="match status" value="1"/>
</dbReference>
<dbReference type="InterPro" id="IPR011711">
    <property type="entry name" value="GntR_C"/>
</dbReference>
<dbReference type="InterPro" id="IPR036390">
    <property type="entry name" value="WH_DNA-bd_sf"/>
</dbReference>
<dbReference type="GO" id="GO:0003677">
    <property type="term" value="F:DNA binding"/>
    <property type="evidence" value="ECO:0007669"/>
    <property type="project" value="UniProtKB-KW"/>
</dbReference>
<dbReference type="GO" id="GO:0003700">
    <property type="term" value="F:DNA-binding transcription factor activity"/>
    <property type="evidence" value="ECO:0007669"/>
    <property type="project" value="InterPro"/>
</dbReference>
<keyword evidence="2 6" id="KW-0238">DNA-binding</keyword>
<dbReference type="PROSITE" id="PS50949">
    <property type="entry name" value="HTH_GNTR"/>
    <property type="match status" value="1"/>
</dbReference>
<dbReference type="Gene3D" id="1.20.120.530">
    <property type="entry name" value="GntR ligand-binding domain-like"/>
    <property type="match status" value="1"/>
</dbReference>
<dbReference type="Gene3D" id="1.10.10.10">
    <property type="entry name" value="Winged helix-like DNA-binding domain superfamily/Winged helix DNA-binding domain"/>
    <property type="match status" value="1"/>
</dbReference>
<dbReference type="InterPro" id="IPR008920">
    <property type="entry name" value="TF_FadR/GntR_C"/>
</dbReference>
<evidence type="ECO:0000313" key="7">
    <source>
        <dbReference type="Proteomes" id="UP000199664"/>
    </source>
</evidence>
<dbReference type="STRING" id="1036779.SAMN04515666_106306"/>
<dbReference type="PANTHER" id="PTHR43537:SF50">
    <property type="entry name" value="TRANSCRIPTIONAL REGULATORY PROTEIN"/>
    <property type="match status" value="1"/>
</dbReference>
<sequence>MDARPRGLLTARVTERLRRAILDGEVELGDALSEDKLASRLGVSRSPVHEALTALEQEGLIDIRPQRGSFVFLPTREDIGNLCEFRRMVEAEALSLAMARKRDETLAAMTIAARKMHEAILADDHYGSANADTEFHLVAIENSANPYLISAYRLISSKVSALRSHRSTALVKNEASAEHFDIVEKLENDDLPGALAALNTHILKMAKRYDVEPMPGRRATGRAPRSSSLDQFSPLLD</sequence>
<dbReference type="AlphaFoldDB" id="A0A1H7UK40"/>
<gene>
    <name evidence="6" type="ORF">SAMN04515666_106306</name>
</gene>
<name>A0A1H7UK40_9HYPH</name>
<evidence type="ECO:0000259" key="5">
    <source>
        <dbReference type="PROSITE" id="PS50949"/>
    </source>
</evidence>
<dbReference type="SUPFAM" id="SSF46785">
    <property type="entry name" value="Winged helix' DNA-binding domain"/>
    <property type="match status" value="1"/>
</dbReference>
<dbReference type="Pfam" id="PF07729">
    <property type="entry name" value="FCD"/>
    <property type="match status" value="1"/>
</dbReference>
<dbReference type="Proteomes" id="UP000199664">
    <property type="component" value="Unassembled WGS sequence"/>
</dbReference>
<dbReference type="CDD" id="cd07377">
    <property type="entry name" value="WHTH_GntR"/>
    <property type="match status" value="1"/>
</dbReference>
<organism evidence="6 7">
    <name type="scientific">Bosea lupini</name>
    <dbReference type="NCBI Taxonomy" id="1036779"/>
    <lineage>
        <taxon>Bacteria</taxon>
        <taxon>Pseudomonadati</taxon>
        <taxon>Pseudomonadota</taxon>
        <taxon>Alphaproteobacteria</taxon>
        <taxon>Hyphomicrobiales</taxon>
        <taxon>Boseaceae</taxon>
        <taxon>Bosea</taxon>
    </lineage>
</organism>
<evidence type="ECO:0000256" key="3">
    <source>
        <dbReference type="ARBA" id="ARBA00023163"/>
    </source>
</evidence>
<evidence type="ECO:0000313" key="6">
    <source>
        <dbReference type="EMBL" id="SEL97189.1"/>
    </source>
</evidence>
<dbReference type="InterPro" id="IPR000524">
    <property type="entry name" value="Tscrpt_reg_HTH_GntR"/>
</dbReference>
<evidence type="ECO:0000256" key="1">
    <source>
        <dbReference type="ARBA" id="ARBA00023015"/>
    </source>
</evidence>